<dbReference type="Proteomes" id="UP000292052">
    <property type="component" value="Unassembled WGS sequence"/>
</dbReference>
<dbReference type="AlphaFoldDB" id="A0A482VA74"/>
<dbReference type="PANTHER" id="PTHR43142:SF1">
    <property type="entry name" value="CARBOXYLIC ESTER HYDROLASE"/>
    <property type="match status" value="1"/>
</dbReference>
<keyword evidence="2" id="KW-0719">Serine esterase</keyword>
<dbReference type="InterPro" id="IPR029058">
    <property type="entry name" value="AB_hydrolase_fold"/>
</dbReference>
<dbReference type="SUPFAM" id="SSF53474">
    <property type="entry name" value="alpha/beta-Hydrolases"/>
    <property type="match status" value="1"/>
</dbReference>
<evidence type="ECO:0000313" key="6">
    <source>
        <dbReference type="EMBL" id="RZB40147.1"/>
    </source>
</evidence>
<evidence type="ECO:0000313" key="7">
    <source>
        <dbReference type="Proteomes" id="UP000292052"/>
    </source>
</evidence>
<keyword evidence="4" id="KW-0325">Glycoprotein</keyword>
<organism evidence="6 7">
    <name type="scientific">Asbolus verrucosus</name>
    <name type="common">Desert ironclad beetle</name>
    <dbReference type="NCBI Taxonomy" id="1661398"/>
    <lineage>
        <taxon>Eukaryota</taxon>
        <taxon>Metazoa</taxon>
        <taxon>Ecdysozoa</taxon>
        <taxon>Arthropoda</taxon>
        <taxon>Hexapoda</taxon>
        <taxon>Insecta</taxon>
        <taxon>Pterygota</taxon>
        <taxon>Neoptera</taxon>
        <taxon>Endopterygota</taxon>
        <taxon>Coleoptera</taxon>
        <taxon>Polyphaga</taxon>
        <taxon>Cucujiformia</taxon>
        <taxon>Tenebrionidae</taxon>
        <taxon>Pimeliinae</taxon>
        <taxon>Asbolus</taxon>
    </lineage>
</organism>
<evidence type="ECO:0000256" key="4">
    <source>
        <dbReference type="ARBA" id="ARBA00023180"/>
    </source>
</evidence>
<gene>
    <name evidence="6" type="ORF">BDFB_014309</name>
</gene>
<comment type="caution">
    <text evidence="6">The sequence shown here is derived from an EMBL/GenBank/DDBJ whole genome shotgun (WGS) entry which is preliminary data.</text>
</comment>
<name>A0A482VA74_ASBVE</name>
<keyword evidence="3" id="KW-0378">Hydrolase</keyword>
<dbReference type="GO" id="GO:0052689">
    <property type="term" value="F:carboxylic ester hydrolase activity"/>
    <property type="evidence" value="ECO:0007669"/>
    <property type="project" value="UniProtKB-KW"/>
</dbReference>
<evidence type="ECO:0000256" key="3">
    <source>
        <dbReference type="ARBA" id="ARBA00022801"/>
    </source>
</evidence>
<keyword evidence="7" id="KW-1185">Reference proteome</keyword>
<proteinExistence type="inferred from homology"/>
<dbReference type="PANTHER" id="PTHR43142">
    <property type="entry name" value="CARBOXYLIC ESTER HYDROLASE"/>
    <property type="match status" value="1"/>
</dbReference>
<dbReference type="STRING" id="1661398.A0A482VA74"/>
<sequence>MKLFDDVAEHTSNMQGKFFGPVIEPKGEEAFLTEKMYELVRDGKYIKVPLMIGFTSEECIEYYKDANGTKRAMEDYDTHLGWLVPADMEITDEANLTRMGRLIRDIYTNGESFSKHLGDGIRFCSDNLLKRPIMKHAEFNSKYAKTYLYVFSYDGKVGNINVELDGADSVGHGEEIKYLLCSGSNCDLSNYTKSDQITQERLIKLWTNFAKYGNPTPEPSKLLQNVNWPQISTNNGNFLHVDIGENMEIRNHPLKTYSKWNELYDSLGYDDFVTY</sequence>
<evidence type="ECO:0000256" key="1">
    <source>
        <dbReference type="ARBA" id="ARBA00005964"/>
    </source>
</evidence>
<evidence type="ECO:0000256" key="2">
    <source>
        <dbReference type="ARBA" id="ARBA00022487"/>
    </source>
</evidence>
<dbReference type="InterPro" id="IPR002018">
    <property type="entry name" value="CarbesteraseB"/>
</dbReference>
<reference evidence="6 7" key="1">
    <citation type="submission" date="2017-03" db="EMBL/GenBank/DDBJ databases">
        <title>Genome of the blue death feigning beetle - Asbolus verrucosus.</title>
        <authorList>
            <person name="Rider S.D."/>
        </authorList>
    </citation>
    <scope>NUCLEOTIDE SEQUENCE [LARGE SCALE GENOMIC DNA]</scope>
    <source>
        <strain evidence="6">Butters</strain>
        <tissue evidence="6">Head and leg muscle</tissue>
    </source>
</reference>
<dbReference type="OrthoDB" id="6752441at2759"/>
<evidence type="ECO:0000259" key="5">
    <source>
        <dbReference type="Pfam" id="PF00135"/>
    </source>
</evidence>
<feature type="domain" description="Carboxylesterase type B" evidence="5">
    <location>
        <begin position="10"/>
        <end position="246"/>
    </location>
</feature>
<protein>
    <submittedName>
        <fullName evidence="6">COesterase domain containing protein</fullName>
    </submittedName>
</protein>
<accession>A0A482VA74</accession>
<dbReference type="Pfam" id="PF00135">
    <property type="entry name" value="COesterase"/>
    <property type="match status" value="1"/>
</dbReference>
<comment type="similarity">
    <text evidence="1">Belongs to the type-B carboxylesterase/lipase family.</text>
</comment>
<dbReference type="Gene3D" id="3.40.50.1820">
    <property type="entry name" value="alpha/beta hydrolase"/>
    <property type="match status" value="1"/>
</dbReference>
<dbReference type="EMBL" id="QDEB01121893">
    <property type="protein sequence ID" value="RZB40147.1"/>
    <property type="molecule type" value="Genomic_DNA"/>
</dbReference>